<evidence type="ECO:0000313" key="2">
    <source>
        <dbReference type="Proteomes" id="UP000629870"/>
    </source>
</evidence>
<reference evidence="1 2" key="1">
    <citation type="submission" date="2020-08" db="EMBL/GenBank/DDBJ databases">
        <title>Genomic Encyclopedia of Type Strains, Phase IV (KMG-IV): sequencing the most valuable type-strain genomes for metagenomic binning, comparative biology and taxonomic classification.</title>
        <authorList>
            <person name="Goeker M."/>
        </authorList>
    </citation>
    <scope>NUCLEOTIDE SEQUENCE [LARGE SCALE GENOMIC DNA]</scope>
    <source>
        <strain evidence="1 2">DSM 12027</strain>
    </source>
</reference>
<gene>
    <name evidence="1" type="ORF">HNQ04_002706</name>
</gene>
<dbReference type="RefSeq" id="WP_260170214.1">
    <property type="nucleotide sequence ID" value="NZ_JACHEW010000014.1"/>
</dbReference>
<name>A0ABR6NX09_9DEIO</name>
<accession>A0ABR6NX09</accession>
<evidence type="ECO:0000313" key="1">
    <source>
        <dbReference type="EMBL" id="MBB6017441.1"/>
    </source>
</evidence>
<dbReference type="Proteomes" id="UP000629870">
    <property type="component" value="Unassembled WGS sequence"/>
</dbReference>
<protein>
    <submittedName>
        <fullName evidence="1">Uncharacterized protein</fullName>
    </submittedName>
</protein>
<organism evidence="1 2">
    <name type="scientific">Deinococcus radiopugnans ATCC 19172</name>
    <dbReference type="NCBI Taxonomy" id="585398"/>
    <lineage>
        <taxon>Bacteria</taxon>
        <taxon>Thermotogati</taxon>
        <taxon>Deinococcota</taxon>
        <taxon>Deinococci</taxon>
        <taxon>Deinococcales</taxon>
        <taxon>Deinococcaceae</taxon>
        <taxon>Deinococcus</taxon>
    </lineage>
</organism>
<sequence length="43" mass="4501">MTHLPGSPAGALALLHGREQDLRQLPKRPALCLSAALIGQVTV</sequence>
<dbReference type="EMBL" id="JACHEW010000014">
    <property type="protein sequence ID" value="MBB6017441.1"/>
    <property type="molecule type" value="Genomic_DNA"/>
</dbReference>
<comment type="caution">
    <text evidence="1">The sequence shown here is derived from an EMBL/GenBank/DDBJ whole genome shotgun (WGS) entry which is preliminary data.</text>
</comment>
<keyword evidence="2" id="KW-1185">Reference proteome</keyword>
<proteinExistence type="predicted"/>